<accession>A0A448WG24</accession>
<dbReference type="AlphaFoldDB" id="A0A448WG24"/>
<reference evidence="1" key="1">
    <citation type="submission" date="2018-11" db="EMBL/GenBank/DDBJ databases">
        <authorList>
            <consortium name="Pathogen Informatics"/>
        </authorList>
    </citation>
    <scope>NUCLEOTIDE SEQUENCE</scope>
</reference>
<protein>
    <submittedName>
        <fullName evidence="1">Uncharacterized protein</fullName>
    </submittedName>
</protein>
<proteinExistence type="predicted"/>
<evidence type="ECO:0000313" key="2">
    <source>
        <dbReference type="Proteomes" id="UP000784294"/>
    </source>
</evidence>
<dbReference type="EMBL" id="CAAALY010010256">
    <property type="protein sequence ID" value="VEL10902.1"/>
    <property type="molecule type" value="Genomic_DNA"/>
</dbReference>
<comment type="caution">
    <text evidence="1">The sequence shown here is derived from an EMBL/GenBank/DDBJ whole genome shotgun (WGS) entry which is preliminary data.</text>
</comment>
<evidence type="ECO:0000313" key="1">
    <source>
        <dbReference type="EMBL" id="VEL10902.1"/>
    </source>
</evidence>
<name>A0A448WG24_9PLAT</name>
<keyword evidence="2" id="KW-1185">Reference proteome</keyword>
<gene>
    <name evidence="1" type="ORF">PXEA_LOCUS4342</name>
</gene>
<dbReference type="Proteomes" id="UP000784294">
    <property type="component" value="Unassembled WGS sequence"/>
</dbReference>
<sequence>MGNVDSHDCDRKIISNAPQIKSVAGCCNMAMQHRSSSQAWIVCPVADRSTSHDVPSVFETLRPLRLFFYRLTVHPTSHLLDFLDSFACRFIFFFRLLLAASPLGIRFCFGLVLRSSILLPIFGILLCPKCPIARSAICLSSPGMTTRLGGDFPTGQSSICPVAMPTVSKWTQEGDNLGV</sequence>
<organism evidence="1 2">
    <name type="scientific">Protopolystoma xenopodis</name>
    <dbReference type="NCBI Taxonomy" id="117903"/>
    <lineage>
        <taxon>Eukaryota</taxon>
        <taxon>Metazoa</taxon>
        <taxon>Spiralia</taxon>
        <taxon>Lophotrochozoa</taxon>
        <taxon>Platyhelminthes</taxon>
        <taxon>Monogenea</taxon>
        <taxon>Polyopisthocotylea</taxon>
        <taxon>Polystomatidea</taxon>
        <taxon>Polystomatidae</taxon>
        <taxon>Protopolystoma</taxon>
    </lineage>
</organism>